<accession>G9B1J1</accession>
<dbReference type="EMBL" id="HM144387">
    <property type="protein sequence ID" value="ADH03236.1"/>
    <property type="molecule type" value="Genomic_DNA"/>
</dbReference>
<evidence type="ECO:0000313" key="2">
    <source>
        <dbReference type="Proteomes" id="UP000005445"/>
    </source>
</evidence>
<dbReference type="Proteomes" id="UP000005445">
    <property type="component" value="Segment"/>
</dbReference>
<dbReference type="RefSeq" id="YP_004957105.1">
    <property type="nucleotide sequence ID" value="NC_016563.1"/>
</dbReference>
<proteinExistence type="predicted"/>
<evidence type="ECO:0000313" key="1">
    <source>
        <dbReference type="EMBL" id="ADH03236.1"/>
    </source>
</evidence>
<name>G9B1J1_9CAUD</name>
<dbReference type="KEGG" id="vg:11536746"/>
<reference evidence="1 2" key="1">
    <citation type="submission" date="2013-01" db="EMBL/GenBank/DDBJ databases">
        <title>Large myovirus of Bacillus.</title>
        <authorList>
            <person name="Klumpp J."/>
            <person name="Beyer W."/>
            <person name="Loessner M.J."/>
        </authorList>
    </citation>
    <scope>NUCLEOTIDE SEQUENCE [LARGE SCALE GENOMIC DNA]</scope>
</reference>
<dbReference type="GeneID" id="11536746"/>
<sequence length="68" mass="8292">MTIIDFIKRQFCKHKHVIETSRTIHSQRIGEDNRIYHTVGTICKNCNTKEYHKETIKWEYGYYAKEEK</sequence>
<dbReference type="OrthoDB" id="21929at10239"/>
<keyword evidence="2" id="KW-1185">Reference proteome</keyword>
<protein>
    <submittedName>
        <fullName evidence="1">Gp90</fullName>
    </submittedName>
</protein>
<organism evidence="1 2">
    <name type="scientific">Bacillus phage W.Ph</name>
    <dbReference type="NCBI Taxonomy" id="764595"/>
    <lineage>
        <taxon>Viruses</taxon>
        <taxon>Duplodnaviria</taxon>
        <taxon>Heunggongvirae</taxon>
        <taxon>Uroviricota</taxon>
        <taxon>Caudoviricetes</taxon>
        <taxon>Herelleviridae</taxon>
        <taxon>Bastillevirinae</taxon>
        <taxon>Wphvirus</taxon>
        <taxon>Wphvirus WPh</taxon>
    </lineage>
</organism>